<dbReference type="RefSeq" id="WP_193836739.1">
    <property type="nucleotide sequence ID" value="NZ_CP062960.1"/>
</dbReference>
<dbReference type="KEGG" id="rter:IDM49_11320"/>
<proteinExistence type="predicted"/>
<organism evidence="1 2">
    <name type="scientific">Rothia terrae</name>
    <dbReference type="NCBI Taxonomy" id="396015"/>
    <lineage>
        <taxon>Bacteria</taxon>
        <taxon>Bacillati</taxon>
        <taxon>Actinomycetota</taxon>
        <taxon>Actinomycetes</taxon>
        <taxon>Micrococcales</taxon>
        <taxon>Micrococcaceae</taxon>
        <taxon>Rothia</taxon>
    </lineage>
</organism>
<keyword evidence="1" id="KW-0614">Plasmid</keyword>
<dbReference type="AlphaFoldDB" id="A0A7S6WWA7"/>
<name>A0A7S6WWA7_9MICC</name>
<keyword evidence="2" id="KW-1185">Reference proteome</keyword>
<gene>
    <name evidence="1" type="ORF">IDM49_11320</name>
</gene>
<dbReference type="Proteomes" id="UP000516404">
    <property type="component" value="Plasmid p1"/>
</dbReference>
<dbReference type="GeneID" id="96624826"/>
<dbReference type="EMBL" id="CP062960">
    <property type="protein sequence ID" value="QOW64685.1"/>
    <property type="molecule type" value="Genomic_DNA"/>
</dbReference>
<accession>A0A7S6WWA7</accession>
<evidence type="ECO:0000313" key="2">
    <source>
        <dbReference type="Proteomes" id="UP000516404"/>
    </source>
</evidence>
<geneLocation type="plasmid" evidence="1 2">
    <name>p1</name>
</geneLocation>
<evidence type="ECO:0000313" key="1">
    <source>
        <dbReference type="EMBL" id="QOW64685.1"/>
    </source>
</evidence>
<protein>
    <submittedName>
        <fullName evidence="1">Uncharacterized protein</fullName>
    </submittedName>
</protein>
<reference evidence="1 2" key="1">
    <citation type="submission" date="2020-09" db="EMBL/GenBank/DDBJ databases">
        <title>Investigation of environmental microbes.</title>
        <authorList>
            <person name="Ou Y."/>
            <person name="Kang Q."/>
        </authorList>
    </citation>
    <scope>NUCLEOTIDE SEQUENCE [LARGE SCALE GENOMIC DNA]</scope>
    <source>
        <strain evidence="1 2">KJZ-14</strain>
        <plasmid evidence="1 2">p1</plasmid>
    </source>
</reference>
<sequence length="98" mass="10835">MGTQFINDKTAQTRTCTIQSAQVDSSTGGPKSATKHESVFIHTTDCGMIYISRLHNMNVSSFEELSTKINERKGQALTFHIGKLQLSSDSTRAERVDL</sequence>